<dbReference type="STRING" id="413882.AAW51_2164"/>
<evidence type="ECO:0000313" key="3">
    <source>
        <dbReference type="EMBL" id="AKJ28855.1"/>
    </source>
</evidence>
<feature type="domain" description="Ice-binding protein C-terminal" evidence="2">
    <location>
        <begin position="208"/>
        <end position="230"/>
    </location>
</feature>
<dbReference type="InterPro" id="IPR013424">
    <property type="entry name" value="Ice-binding_C"/>
</dbReference>
<sequence>MKAAFGLVLALAAAPALAIDVSASVSNVRIELIDLAPDDGIEPDFSFRAGYSSWAIDNYRGGRDSGVTDFAWEPTGGAVRSIRAELTEDSISLHGSTSNGGFTGRATATSEPWNFAFGLDVTQNTQIRITGLLSASVVGRGQGIAGATIGLSRPTGVWPDGSEAIADAVASSRGGTDSKSFSFEYSTGAAKESLGLHADAEVWGFAQPVPEPETYALMGAGLLALVLRRRVPTR</sequence>
<keyword evidence="1" id="KW-0732">Signal</keyword>
<evidence type="ECO:0000313" key="4">
    <source>
        <dbReference type="Proteomes" id="UP000035352"/>
    </source>
</evidence>
<organism evidence="3 4">
    <name type="scientific">Caldimonas brevitalea</name>
    <dbReference type="NCBI Taxonomy" id="413882"/>
    <lineage>
        <taxon>Bacteria</taxon>
        <taxon>Pseudomonadati</taxon>
        <taxon>Pseudomonadota</taxon>
        <taxon>Betaproteobacteria</taxon>
        <taxon>Burkholderiales</taxon>
        <taxon>Sphaerotilaceae</taxon>
        <taxon>Caldimonas</taxon>
    </lineage>
</organism>
<dbReference type="AlphaFoldDB" id="A0A0G3BQP8"/>
<accession>A0A0G3BQP8</accession>
<dbReference type="Pfam" id="PF07589">
    <property type="entry name" value="PEP-CTERM"/>
    <property type="match status" value="1"/>
</dbReference>
<dbReference type="EMBL" id="CP011371">
    <property type="protein sequence ID" value="AKJ28855.1"/>
    <property type="molecule type" value="Genomic_DNA"/>
</dbReference>
<dbReference type="NCBIfam" id="TIGR02595">
    <property type="entry name" value="PEP_CTERM"/>
    <property type="match status" value="1"/>
</dbReference>
<reference evidence="3 4" key="1">
    <citation type="submission" date="2015-05" db="EMBL/GenBank/DDBJ databases">
        <authorList>
            <person name="Tang B."/>
            <person name="Yu Y."/>
        </authorList>
    </citation>
    <scope>NUCLEOTIDE SEQUENCE [LARGE SCALE GENOMIC DNA]</scope>
    <source>
        <strain evidence="3 4">DSM 7029</strain>
    </source>
</reference>
<dbReference type="KEGG" id="pbh:AAW51_2164"/>
<keyword evidence="4" id="KW-1185">Reference proteome</keyword>
<gene>
    <name evidence="3" type="ORF">AAW51_2164</name>
</gene>
<proteinExistence type="predicted"/>
<evidence type="ECO:0000259" key="2">
    <source>
        <dbReference type="Pfam" id="PF07589"/>
    </source>
</evidence>
<dbReference type="Proteomes" id="UP000035352">
    <property type="component" value="Chromosome"/>
</dbReference>
<feature type="signal peptide" evidence="1">
    <location>
        <begin position="1"/>
        <end position="18"/>
    </location>
</feature>
<evidence type="ECO:0000256" key="1">
    <source>
        <dbReference type="SAM" id="SignalP"/>
    </source>
</evidence>
<feature type="chain" id="PRO_5002551859" description="Ice-binding protein C-terminal domain-containing protein" evidence="1">
    <location>
        <begin position="19"/>
        <end position="234"/>
    </location>
</feature>
<name>A0A0G3BQP8_9BURK</name>
<dbReference type="RefSeq" id="WP_047194629.1">
    <property type="nucleotide sequence ID" value="NZ_CP011371.1"/>
</dbReference>
<protein>
    <recommendedName>
        <fullName evidence="2">Ice-binding protein C-terminal domain-containing protein</fullName>
    </recommendedName>
</protein>